<evidence type="ECO:0000313" key="2">
    <source>
        <dbReference type="EMBL" id="GGB88929.1"/>
    </source>
</evidence>
<dbReference type="RefSeq" id="WP_155473445.1">
    <property type="nucleotide sequence ID" value="NZ_BMKG01000002.1"/>
</dbReference>
<sequence length="330" mass="33954">MTSINPFGARPYTSTSSPLADHKQQSPVSKSANAPVKVPAQDQVALSSNGIDLQQRIAGLGNATVDLAQSLLGSFAGRLFGDAMKGATIDFDAVSLESNSAFATGVSRSEAGGKVMEAAGFSLQDSAHFMGKGTITLADGQKYDFEVEVLYEASTTAVAGSESDQRKQLAAQNPAMPLPAVEFPDIEWPGSLNDLFKMMDKQISGAIGKQADGATGAEKLGTLSLRLMNLVNNASALDIYSPPEATSKSKNAANAYAAVEKQAAPIKVGSGQSAPGPDPVVDKQAAPVKVPVSQSAPAPAPVVDTQQQPVRSGGDIPLTISTTPKPDDAA</sequence>
<dbReference type="Proteomes" id="UP000430634">
    <property type="component" value="Unassembled WGS sequence"/>
</dbReference>
<reference evidence="5" key="2">
    <citation type="journal article" date="2019" name="Int. J. Syst. Evol. Microbiol.">
        <title>The Global Catalogue of Microorganisms (GCM) 10K type strain sequencing project: providing services to taxonomists for standard genome sequencing and annotation.</title>
        <authorList>
            <consortium name="The Broad Institute Genomics Platform"/>
            <consortium name="The Broad Institute Genome Sequencing Center for Infectious Disease"/>
            <person name="Wu L."/>
            <person name="Ma J."/>
        </authorList>
    </citation>
    <scope>NUCLEOTIDE SEQUENCE [LARGE SCALE GENOMIC DNA]</scope>
    <source>
        <strain evidence="5">CGMCC 1.15931</strain>
    </source>
</reference>
<keyword evidence="5" id="KW-1185">Reference proteome</keyword>
<organism evidence="3 4">
    <name type="scientific">Pseudoduganella buxea</name>
    <dbReference type="NCBI Taxonomy" id="1949069"/>
    <lineage>
        <taxon>Bacteria</taxon>
        <taxon>Pseudomonadati</taxon>
        <taxon>Pseudomonadota</taxon>
        <taxon>Betaproteobacteria</taxon>
        <taxon>Burkholderiales</taxon>
        <taxon>Oxalobacteraceae</taxon>
        <taxon>Telluria group</taxon>
        <taxon>Pseudoduganella</taxon>
    </lineage>
</organism>
<dbReference type="OrthoDB" id="8701435at2"/>
<proteinExistence type="predicted"/>
<evidence type="ECO:0000313" key="3">
    <source>
        <dbReference type="EMBL" id="MTV56209.1"/>
    </source>
</evidence>
<dbReference type="EMBL" id="WNKZ01000141">
    <property type="protein sequence ID" value="MTV56209.1"/>
    <property type="molecule type" value="Genomic_DNA"/>
</dbReference>
<evidence type="ECO:0000256" key="1">
    <source>
        <dbReference type="SAM" id="MobiDB-lite"/>
    </source>
</evidence>
<dbReference type="AlphaFoldDB" id="A0A6I3T469"/>
<reference evidence="3 4" key="3">
    <citation type="submission" date="2019-11" db="EMBL/GenBank/DDBJ databases">
        <title>Type strains purchased from KCTC, JCM and DSMZ.</title>
        <authorList>
            <person name="Lu H."/>
        </authorList>
    </citation>
    <scope>NUCLEOTIDE SEQUENCE [LARGE SCALE GENOMIC DNA]</scope>
    <source>
        <strain evidence="3 4">KCTC 52429</strain>
    </source>
</reference>
<dbReference type="Proteomes" id="UP000622638">
    <property type="component" value="Unassembled WGS sequence"/>
</dbReference>
<evidence type="ECO:0000313" key="4">
    <source>
        <dbReference type="Proteomes" id="UP000430634"/>
    </source>
</evidence>
<accession>A0A6I3T469</accession>
<evidence type="ECO:0000313" key="5">
    <source>
        <dbReference type="Proteomes" id="UP000622638"/>
    </source>
</evidence>
<name>A0A6I3T469_9BURK</name>
<feature type="region of interest" description="Disordered" evidence="1">
    <location>
        <begin position="268"/>
        <end position="330"/>
    </location>
</feature>
<gene>
    <name evidence="2" type="ORF">GCM10011572_08790</name>
    <name evidence="3" type="ORF">GM672_26130</name>
</gene>
<reference evidence="2" key="4">
    <citation type="submission" date="2024-05" db="EMBL/GenBank/DDBJ databases">
        <authorList>
            <person name="Sun Q."/>
            <person name="Zhou Y."/>
        </authorList>
    </citation>
    <scope>NUCLEOTIDE SEQUENCE</scope>
    <source>
        <strain evidence="2">CGMCC 1.15931</strain>
    </source>
</reference>
<reference evidence="2" key="1">
    <citation type="journal article" date="2014" name="Int. J. Syst. Evol. Microbiol.">
        <title>Complete genome of a new Firmicutes species belonging to the dominant human colonic microbiota ('Ruminococcus bicirculans') reveals two chromosomes and a selective capacity to utilize plant glucans.</title>
        <authorList>
            <consortium name="NISC Comparative Sequencing Program"/>
            <person name="Wegmann U."/>
            <person name="Louis P."/>
            <person name="Goesmann A."/>
            <person name="Henrissat B."/>
            <person name="Duncan S.H."/>
            <person name="Flint H.J."/>
        </authorList>
    </citation>
    <scope>NUCLEOTIDE SEQUENCE</scope>
    <source>
        <strain evidence="2">CGMCC 1.15931</strain>
    </source>
</reference>
<protein>
    <submittedName>
        <fullName evidence="3">Uncharacterized protein</fullName>
    </submittedName>
</protein>
<dbReference type="EMBL" id="BMKG01000002">
    <property type="protein sequence ID" value="GGB88929.1"/>
    <property type="molecule type" value="Genomic_DNA"/>
</dbReference>
<feature type="region of interest" description="Disordered" evidence="1">
    <location>
        <begin position="1"/>
        <end position="36"/>
    </location>
</feature>
<comment type="caution">
    <text evidence="3">The sequence shown here is derived from an EMBL/GenBank/DDBJ whole genome shotgun (WGS) entry which is preliminary data.</text>
</comment>
<feature type="compositionally biased region" description="Low complexity" evidence="1">
    <location>
        <begin position="285"/>
        <end position="303"/>
    </location>
</feature>